<dbReference type="AlphaFoldDB" id="A0A1M5F3I7"/>
<evidence type="ECO:0000259" key="1">
    <source>
        <dbReference type="Pfam" id="PF12969"/>
    </source>
</evidence>
<gene>
    <name evidence="2" type="ORF">SAMN05444405_11560</name>
</gene>
<dbReference type="Proteomes" id="UP000184509">
    <property type="component" value="Unassembled WGS sequence"/>
</dbReference>
<accession>A0A1M5F3I7</accession>
<feature type="domain" description="DUF3857" evidence="1">
    <location>
        <begin position="99"/>
        <end position="242"/>
    </location>
</feature>
<proteinExistence type="predicted"/>
<reference evidence="2 3" key="1">
    <citation type="submission" date="2016-11" db="EMBL/GenBank/DDBJ databases">
        <authorList>
            <person name="Jaros S."/>
            <person name="Januszkiewicz K."/>
            <person name="Wedrychowicz H."/>
        </authorList>
    </citation>
    <scope>NUCLEOTIDE SEQUENCE [LARGE SCALE GENOMIC DNA]</scope>
    <source>
        <strain evidence="2 3">DSM 26991</strain>
    </source>
</reference>
<dbReference type="Gene3D" id="3.10.620.30">
    <property type="match status" value="1"/>
</dbReference>
<dbReference type="Pfam" id="PF12969">
    <property type="entry name" value="DUF3857"/>
    <property type="match status" value="1"/>
</dbReference>
<evidence type="ECO:0000313" key="3">
    <source>
        <dbReference type="Proteomes" id="UP000184509"/>
    </source>
</evidence>
<protein>
    <recommendedName>
        <fullName evidence="1">DUF3857 domain-containing protein</fullName>
    </recommendedName>
</protein>
<dbReference type="STRING" id="1297750.SAMN05444405_11560"/>
<evidence type="ECO:0000313" key="2">
    <source>
        <dbReference type="EMBL" id="SHF85938.1"/>
    </source>
</evidence>
<sequence length="709" mass="81592">MNFENLKKDVPLQYINTNFNLHLSQTHLSTMKKSVFLFLLLALSSVLTFAQEYTYNYGKVTDNELSMKVYKPDSTTSAVTIYKNVIAKYSYKRERFIIEYNYETKIKVLKPGGVKYADIKIPVYDKGKSDIFKESVSKIEAYAYNLENGKVNKTKMDKSYIFEERVTPYYKQIKFSIPAVKEGTVIEYKYLLTSEFPHQIEECVFQQDIPVIYSNYDVTIPQYFDFNVGLKGKEKINVSESVVEQSANGEDEYHQTYSVRFNSRRIFLNVINLPAIKDEPNIWCPDDFRTKVTFELKGTRFPGSDYKPYTSTWEDIDELLKKDEDFGAILNMSNPFKEEMRTANILSMPNKRDKIRAIFQLLKSKISWDGTYRFYGSNVKKALKSGTGSNADINFILMSMLKDAGIESFPVMMSKRDLGRLPNLFPSINKLNTFIVAINDDENSTVYLDGSVTNGDINILPPVLMVEKARIFDQNGKGSWVDLTNIGKNSVTALTSGTITPEGIVNGEQKVSYTGEQAYKFRKLFNEAKDSTSFIEKKELEYGISIKKSSFSEVNSFTSNVKEQFSFTKELSHNDDHIYINPLIFPHLTENQFTKEERKLPVEFDYPYTFKQITTLNIPEGYQVEEIPKPVMIHLDNDGCICTYNVQVLGNTIQVGYTFSLNRIFYNNDEYPALRQLWGTVVNKNTELLVLRKATSQPTKTEEKQTSQL</sequence>
<name>A0A1M5F3I7_9BACE</name>
<dbReference type="EMBL" id="FQTV01000015">
    <property type="protein sequence ID" value="SHF85938.1"/>
    <property type="molecule type" value="Genomic_DNA"/>
</dbReference>
<organism evidence="2 3">
    <name type="scientific">Bacteroides luti</name>
    <dbReference type="NCBI Taxonomy" id="1297750"/>
    <lineage>
        <taxon>Bacteria</taxon>
        <taxon>Pseudomonadati</taxon>
        <taxon>Bacteroidota</taxon>
        <taxon>Bacteroidia</taxon>
        <taxon>Bacteroidales</taxon>
        <taxon>Bacteroidaceae</taxon>
        <taxon>Bacteroides</taxon>
    </lineage>
</organism>
<dbReference type="InterPro" id="IPR024618">
    <property type="entry name" value="DUF3857"/>
</dbReference>
<keyword evidence="3" id="KW-1185">Reference proteome</keyword>
<dbReference type="Gene3D" id="2.60.40.3140">
    <property type="match status" value="1"/>
</dbReference>
<dbReference type="Gene3D" id="2.60.120.1130">
    <property type="match status" value="1"/>
</dbReference>